<keyword evidence="3" id="KW-1185">Reference proteome</keyword>
<protein>
    <recommendedName>
        <fullName evidence="4">Glycosyltransferase</fullName>
    </recommendedName>
</protein>
<evidence type="ECO:0000313" key="3">
    <source>
        <dbReference type="Proteomes" id="UP001251374"/>
    </source>
</evidence>
<reference evidence="2 3" key="1">
    <citation type="submission" date="2023-04" db="EMBL/GenBank/DDBJ databases">
        <title>A long-awaited taxogenomic arrangement of the family Halomonadaceae.</title>
        <authorList>
            <person name="De La Haba R."/>
            <person name="Chuvochina M."/>
            <person name="Wittouck S."/>
            <person name="Arahal D.R."/>
            <person name="Sanchez-Porro C."/>
            <person name="Hugenholtz P."/>
            <person name="Ventosa A."/>
        </authorList>
    </citation>
    <scope>NUCLEOTIDE SEQUENCE [LARGE SCALE GENOMIC DNA]</scope>
    <source>
        <strain evidence="2 3">DSM 26770</strain>
    </source>
</reference>
<gene>
    <name evidence="2" type="ORF">QC821_19670</name>
</gene>
<keyword evidence="1" id="KW-1133">Transmembrane helix</keyword>
<name>A0ABU1HLQ0_9GAMM</name>
<feature type="transmembrane region" description="Helical" evidence="1">
    <location>
        <begin position="123"/>
        <end position="140"/>
    </location>
</feature>
<evidence type="ECO:0000256" key="1">
    <source>
        <dbReference type="SAM" id="Phobius"/>
    </source>
</evidence>
<sequence>MSFLSFNRYFFKGLQRNFKIIRYGDVPEVYKTPLVVERYAFASPSIKGHLRSLKELAKHLLRSDLKTYEMPEALFIYCGGSANNEREFSFFSRLVLDELPVSEYSRKDNISFVNTKVVKKTRFEYTVSFYLFFLCLLYLFRIKLGPVSLKYLLTYAKVFLNVYASTRRHDMKVHALVVANDHTDFPVAASMVMQYQKIPVVYVQHAEVSDSFPPLDFSVSVLRNQKSLDIYRSIGKVSGDAFVVPRRQESQNLSKIFQKKSGKVPVAIYLSSVFSQDAVVRCVDALKTNANVLSIGIKPHPRASQEFLRSISDVTIHDSIPAFEHIAIVPNSSVVIELLEAGIPVFQYFELDDVGHDYYGFVREEIAPEVSLKDLYFPFWNSGFFNDQWLLKFAAYSPSVNDSWRVSLPTLISKMKSYIRTTS</sequence>
<evidence type="ECO:0008006" key="4">
    <source>
        <dbReference type="Google" id="ProtNLM"/>
    </source>
</evidence>
<proteinExistence type="predicted"/>
<evidence type="ECO:0000313" key="2">
    <source>
        <dbReference type="EMBL" id="MDR5907500.1"/>
    </source>
</evidence>
<accession>A0ABU1HLQ0</accession>
<comment type="caution">
    <text evidence="2">The sequence shown here is derived from an EMBL/GenBank/DDBJ whole genome shotgun (WGS) entry which is preliminary data.</text>
</comment>
<dbReference type="EMBL" id="JARWAM010000019">
    <property type="protein sequence ID" value="MDR5907500.1"/>
    <property type="molecule type" value="Genomic_DNA"/>
</dbReference>
<dbReference type="Proteomes" id="UP001251374">
    <property type="component" value="Unassembled WGS sequence"/>
</dbReference>
<keyword evidence="1" id="KW-0812">Transmembrane</keyword>
<keyword evidence="1" id="KW-0472">Membrane</keyword>
<dbReference type="RefSeq" id="WP_309724904.1">
    <property type="nucleotide sequence ID" value="NZ_JARWAM010000019.1"/>
</dbReference>
<organism evidence="2 3">
    <name type="scientific">Franzmannia qiaohouensis</name>
    <dbReference type="NCBI Taxonomy" id="1329370"/>
    <lineage>
        <taxon>Bacteria</taxon>
        <taxon>Pseudomonadati</taxon>
        <taxon>Pseudomonadota</taxon>
        <taxon>Gammaproteobacteria</taxon>
        <taxon>Oceanospirillales</taxon>
        <taxon>Halomonadaceae</taxon>
        <taxon>Franzmannia</taxon>
    </lineage>
</organism>